<organism evidence="2 3">
    <name type="scientific">Sphingobacterium alimentarium</name>
    <dbReference type="NCBI Taxonomy" id="797292"/>
    <lineage>
        <taxon>Bacteria</taxon>
        <taxon>Pseudomonadati</taxon>
        <taxon>Bacteroidota</taxon>
        <taxon>Sphingobacteriia</taxon>
        <taxon>Sphingobacteriales</taxon>
        <taxon>Sphingobacteriaceae</taxon>
        <taxon>Sphingobacterium</taxon>
    </lineage>
</organism>
<evidence type="ECO:0000256" key="1">
    <source>
        <dbReference type="SAM" id="Phobius"/>
    </source>
</evidence>
<keyword evidence="3" id="KW-1185">Reference proteome</keyword>
<evidence type="ECO:0000313" key="3">
    <source>
        <dbReference type="Proteomes" id="UP000295197"/>
    </source>
</evidence>
<evidence type="ECO:0000313" key="2">
    <source>
        <dbReference type="EMBL" id="TCV17168.1"/>
    </source>
</evidence>
<sequence>MRAKISTEKVLAIIVIILTITALILMYLCFTLEKP</sequence>
<accession>A0A4R3VZ02</accession>
<dbReference type="EMBL" id="SMBZ01000011">
    <property type="protein sequence ID" value="TCV17168.1"/>
    <property type="molecule type" value="Genomic_DNA"/>
</dbReference>
<reference evidence="2 3" key="1">
    <citation type="submission" date="2019-03" db="EMBL/GenBank/DDBJ databases">
        <title>Genomic Encyclopedia of Type Strains, Phase IV (KMG-IV): sequencing the most valuable type-strain genomes for metagenomic binning, comparative biology and taxonomic classification.</title>
        <authorList>
            <person name="Goeker M."/>
        </authorList>
    </citation>
    <scope>NUCLEOTIDE SEQUENCE [LARGE SCALE GENOMIC DNA]</scope>
    <source>
        <strain evidence="2 3">DSM 22362</strain>
    </source>
</reference>
<keyword evidence="1" id="KW-1133">Transmembrane helix</keyword>
<proteinExistence type="predicted"/>
<protein>
    <submittedName>
        <fullName evidence="2">Uncharacterized protein</fullName>
    </submittedName>
</protein>
<keyword evidence="1" id="KW-0472">Membrane</keyword>
<gene>
    <name evidence="2" type="ORF">EDC17_101187</name>
</gene>
<dbReference type="Proteomes" id="UP000295197">
    <property type="component" value="Unassembled WGS sequence"/>
</dbReference>
<comment type="caution">
    <text evidence="2">The sequence shown here is derived from an EMBL/GenBank/DDBJ whole genome shotgun (WGS) entry which is preliminary data.</text>
</comment>
<keyword evidence="1" id="KW-0812">Transmembrane</keyword>
<feature type="transmembrane region" description="Helical" evidence="1">
    <location>
        <begin position="12"/>
        <end position="30"/>
    </location>
</feature>
<dbReference type="AlphaFoldDB" id="A0A4R3VZ02"/>
<name>A0A4R3VZ02_9SPHI</name>